<protein>
    <submittedName>
        <fullName evidence="3">Uncharacterized protein</fullName>
    </submittedName>
</protein>
<feature type="compositionally biased region" description="Basic and acidic residues" evidence="2">
    <location>
        <begin position="767"/>
        <end position="777"/>
    </location>
</feature>
<accession>A0A8K1CHP6</accession>
<feature type="compositionally biased region" description="Polar residues" evidence="2">
    <location>
        <begin position="266"/>
        <end position="278"/>
    </location>
</feature>
<feature type="compositionally biased region" description="Polar residues" evidence="2">
    <location>
        <begin position="170"/>
        <end position="180"/>
    </location>
</feature>
<feature type="compositionally biased region" description="Polar residues" evidence="2">
    <location>
        <begin position="445"/>
        <end position="462"/>
    </location>
</feature>
<feature type="region of interest" description="Disordered" evidence="2">
    <location>
        <begin position="364"/>
        <end position="476"/>
    </location>
</feature>
<feature type="compositionally biased region" description="Basic and acidic residues" evidence="2">
    <location>
        <begin position="228"/>
        <end position="249"/>
    </location>
</feature>
<evidence type="ECO:0000256" key="1">
    <source>
        <dbReference type="SAM" id="Coils"/>
    </source>
</evidence>
<feature type="region of interest" description="Disordered" evidence="2">
    <location>
        <begin position="767"/>
        <end position="796"/>
    </location>
</feature>
<dbReference type="Proteomes" id="UP000794436">
    <property type="component" value="Unassembled WGS sequence"/>
</dbReference>
<feature type="region of interest" description="Disordered" evidence="2">
    <location>
        <begin position="79"/>
        <end position="278"/>
    </location>
</feature>
<feature type="compositionally biased region" description="Polar residues" evidence="2">
    <location>
        <begin position="317"/>
        <end position="335"/>
    </location>
</feature>
<proteinExistence type="predicted"/>
<feature type="coiled-coil region" evidence="1">
    <location>
        <begin position="636"/>
        <end position="731"/>
    </location>
</feature>
<feature type="compositionally biased region" description="Polar residues" evidence="2">
    <location>
        <begin position="392"/>
        <end position="402"/>
    </location>
</feature>
<dbReference type="EMBL" id="SPLM01000072">
    <property type="protein sequence ID" value="TMW63592.1"/>
    <property type="molecule type" value="Genomic_DNA"/>
</dbReference>
<feature type="region of interest" description="Disordered" evidence="2">
    <location>
        <begin position="299"/>
        <end position="340"/>
    </location>
</feature>
<feature type="compositionally biased region" description="Acidic residues" evidence="2">
    <location>
        <begin position="154"/>
        <end position="165"/>
    </location>
</feature>
<sequence length="796" mass="87921">MPVDSGVQVRSRSAPSWPSEDDWSDEDERHDDSDTIVISSRSRILISPRKKGTKAVSRLLGASTAENVVQMLSGTQDVMQKLQSSQVRVHKSRKHEGSERKQNNTSAQPIQNDKRTASSTGAAKATTRSRVETLLESEESDGEFQFESGSDVDLSSEDGQDQEEDMPQRAPSQSARTKTPSPVGVAAAQPREKQPSRPRSIRAATYDSGDDYNDEMSDGNATAVTHASSRDSKSKFDDHLQVSNEDTRSSTKSVTQTKRSKHRKASNSFMDQSSIDMNNSIILPTPTQEMEDLKQTLKNLASQDTTSSGDFEKQRSTKSTKAMSSAYAQQHQSARMTARQREQIIAAPVMQLSTESDAWSLGEAVSKLDGSKKNRSMIVRSEDDDSGDDHNASSTGSISSTPEVARRLFTTPPPRQKAVSRTPSTVPLTGASHRNSPSSFHSSPAYKNSFNQNTPSPSTSALRPSPGALPPSNAQGSRAVLSALKALQDKIRRLEEEREKLLQELSDVKVKARKREAEFASAEKKLTYELGQSKESARAAYDALRSEKEELKLELVKYAERRKAMQAELQHAQKLVSTYSAKSEDLQSQVHLCESQEKGLHKEMDAMHAAHKQEVQDLNGQVITLQMEADASHEQVKLLESQFDRESNNHAETRERLRDAESHIMEDLEAAVMAAEKEFEDLNKKYKAASAKVESGGPGAAQASSQLGAMLDELEAKGKQLNLLKQVYEQAANSTINPIRHVVHSPEAIRRKTASLRILNEYRQLEREAKSPRHELSDGAGTPRASRHASFFSDHD</sequence>
<feature type="coiled-coil region" evidence="1">
    <location>
        <begin position="477"/>
        <end position="575"/>
    </location>
</feature>
<feature type="compositionally biased region" description="Acidic residues" evidence="2">
    <location>
        <begin position="208"/>
        <end position="217"/>
    </location>
</feature>
<feature type="compositionally biased region" description="Acidic residues" evidence="2">
    <location>
        <begin position="19"/>
        <end position="29"/>
    </location>
</feature>
<keyword evidence="4" id="KW-1185">Reference proteome</keyword>
<feature type="compositionally biased region" description="Low complexity" evidence="2">
    <location>
        <begin position="117"/>
        <end position="128"/>
    </location>
</feature>
<organism evidence="3 4">
    <name type="scientific">Pythium oligandrum</name>
    <name type="common">Mycoparasitic fungus</name>
    <dbReference type="NCBI Taxonomy" id="41045"/>
    <lineage>
        <taxon>Eukaryota</taxon>
        <taxon>Sar</taxon>
        <taxon>Stramenopiles</taxon>
        <taxon>Oomycota</taxon>
        <taxon>Peronosporomycetes</taxon>
        <taxon>Pythiales</taxon>
        <taxon>Pythiaceae</taxon>
        <taxon>Pythium</taxon>
    </lineage>
</organism>
<dbReference type="OrthoDB" id="76453at2759"/>
<evidence type="ECO:0000256" key="2">
    <source>
        <dbReference type="SAM" id="MobiDB-lite"/>
    </source>
</evidence>
<keyword evidence="1" id="KW-0175">Coiled coil</keyword>
<feature type="compositionally biased region" description="Acidic residues" evidence="2">
    <location>
        <begin position="135"/>
        <end position="144"/>
    </location>
</feature>
<feature type="compositionally biased region" description="Polar residues" evidence="2">
    <location>
        <begin position="299"/>
        <end position="309"/>
    </location>
</feature>
<name>A0A8K1CHP6_PYTOL</name>
<dbReference type="AlphaFoldDB" id="A0A8K1CHP6"/>
<gene>
    <name evidence="3" type="ORF">Poli38472_002533</name>
</gene>
<evidence type="ECO:0000313" key="4">
    <source>
        <dbReference type="Proteomes" id="UP000794436"/>
    </source>
</evidence>
<reference evidence="3" key="1">
    <citation type="submission" date="2019-03" db="EMBL/GenBank/DDBJ databases">
        <title>Long read genome sequence of the mycoparasitic Pythium oligandrum ATCC 38472 isolated from sugarbeet rhizosphere.</title>
        <authorList>
            <person name="Gaulin E."/>
        </authorList>
    </citation>
    <scope>NUCLEOTIDE SEQUENCE</scope>
    <source>
        <strain evidence="3">ATCC 38472_TT</strain>
    </source>
</reference>
<evidence type="ECO:0000313" key="3">
    <source>
        <dbReference type="EMBL" id="TMW63592.1"/>
    </source>
</evidence>
<feature type="compositionally biased region" description="Low complexity" evidence="2">
    <location>
        <begin position="432"/>
        <end position="444"/>
    </location>
</feature>
<feature type="region of interest" description="Disordered" evidence="2">
    <location>
        <begin position="1"/>
        <end position="35"/>
    </location>
</feature>
<comment type="caution">
    <text evidence="3">The sequence shown here is derived from an EMBL/GenBank/DDBJ whole genome shotgun (WGS) entry which is preliminary data.</text>
</comment>